<dbReference type="Pfam" id="PF19422">
    <property type="entry name" value="Ariadne"/>
    <property type="match status" value="1"/>
</dbReference>
<evidence type="ECO:0000256" key="1">
    <source>
        <dbReference type="ARBA" id="ARBA00001798"/>
    </source>
</evidence>
<proteinExistence type="inferred from homology"/>
<keyword evidence="5" id="KW-0479">Metal-binding</keyword>
<dbReference type="GO" id="GO:0016567">
    <property type="term" value="P:protein ubiquitination"/>
    <property type="evidence" value="ECO:0007669"/>
    <property type="project" value="InterPro"/>
</dbReference>
<keyword evidence="8" id="KW-0833">Ubl conjugation pathway</keyword>
<evidence type="ECO:0000313" key="13">
    <source>
        <dbReference type="Proteomes" id="UP000835052"/>
    </source>
</evidence>
<dbReference type="SMART" id="SM00647">
    <property type="entry name" value="IBR"/>
    <property type="match status" value="2"/>
</dbReference>
<evidence type="ECO:0000256" key="9">
    <source>
        <dbReference type="ARBA" id="ARBA00022833"/>
    </source>
</evidence>
<sequence>MDDEGLSCTSADDYDCDDDYYNDCDEDATNDGPATSNSSEDADFECLDPLEVERVLNESVLDLVDRTSFAPSTARMLLHNNSWDVDKVATACRKNKSELFRQCHMESKDGRTKKSKNYCAVCATENASPMYHVNCHHYFCGQCWRYHVESRLHEGLASRIECMEPDCGVYSTPEFVLDIIEKPSLRSKYQRFMFRDYVSSHPQLNFCVGKDCQIVIRSRETKPKRVTCTRCHTTFCVKCGVDYHAPTSCDTIRLWLIKCADDSETANYISAHTKDCPQCHSCIEKAGGCNHIQCTRCRHHFCWMCFGDWKTHGSEYYECSRYRENPSVAAEANHVKARRALEKYLHYFERFENHSKSLKMEEQLREKMRKKIEEKVNEHDGTWIDWQYLHSAVSLLTKCRYTLQYTYPFAYYMESGPRKTALRVSTSAAGERGRGAGLGRRKSRRYCSGSSRGAHASRRTQKSHSSSRLFLLTPSLIW</sequence>
<evidence type="ECO:0000313" key="12">
    <source>
        <dbReference type="EMBL" id="CAD6194649.1"/>
    </source>
</evidence>
<accession>A0A8S1HFK9</accession>
<dbReference type="CDD" id="cd20360">
    <property type="entry name" value="Rcat_RBR_TRIAD1"/>
    <property type="match status" value="1"/>
</dbReference>
<dbReference type="Pfam" id="PF01485">
    <property type="entry name" value="IBR"/>
    <property type="match status" value="1"/>
</dbReference>
<evidence type="ECO:0000256" key="5">
    <source>
        <dbReference type="ARBA" id="ARBA00022723"/>
    </source>
</evidence>
<dbReference type="OrthoDB" id="10009520at2759"/>
<dbReference type="AlphaFoldDB" id="A0A8S1HFK9"/>
<dbReference type="InterPro" id="IPR002867">
    <property type="entry name" value="IBR_dom"/>
</dbReference>
<dbReference type="Proteomes" id="UP000835052">
    <property type="component" value="Unassembled WGS sequence"/>
</dbReference>
<keyword evidence="13" id="KW-1185">Reference proteome</keyword>
<keyword evidence="7" id="KW-0863">Zinc-finger</keyword>
<dbReference type="Gene3D" id="1.20.120.1750">
    <property type="match status" value="1"/>
</dbReference>
<evidence type="ECO:0000256" key="6">
    <source>
        <dbReference type="ARBA" id="ARBA00022737"/>
    </source>
</evidence>
<dbReference type="InterPro" id="IPR044066">
    <property type="entry name" value="TRIAD_supradom"/>
</dbReference>
<feature type="region of interest" description="Disordered" evidence="10">
    <location>
        <begin position="424"/>
        <end position="466"/>
    </location>
</feature>
<dbReference type="SUPFAM" id="SSF57850">
    <property type="entry name" value="RING/U-box"/>
    <property type="match status" value="3"/>
</dbReference>
<evidence type="ECO:0000256" key="2">
    <source>
        <dbReference type="ARBA" id="ARBA00005884"/>
    </source>
</evidence>
<dbReference type="PROSITE" id="PS51873">
    <property type="entry name" value="TRIAD"/>
    <property type="match status" value="1"/>
</dbReference>
<feature type="domain" description="RING-type" evidence="11">
    <location>
        <begin position="115"/>
        <end position="323"/>
    </location>
</feature>
<dbReference type="GO" id="GO:0008270">
    <property type="term" value="F:zinc ion binding"/>
    <property type="evidence" value="ECO:0007669"/>
    <property type="project" value="UniProtKB-KW"/>
</dbReference>
<keyword evidence="4" id="KW-0808">Transferase</keyword>
<keyword evidence="9" id="KW-0862">Zinc</keyword>
<dbReference type="GO" id="GO:0061630">
    <property type="term" value="F:ubiquitin protein ligase activity"/>
    <property type="evidence" value="ECO:0007669"/>
    <property type="project" value="UniProtKB-EC"/>
</dbReference>
<organism evidence="12 13">
    <name type="scientific">Caenorhabditis auriculariae</name>
    <dbReference type="NCBI Taxonomy" id="2777116"/>
    <lineage>
        <taxon>Eukaryota</taxon>
        <taxon>Metazoa</taxon>
        <taxon>Ecdysozoa</taxon>
        <taxon>Nematoda</taxon>
        <taxon>Chromadorea</taxon>
        <taxon>Rhabditida</taxon>
        <taxon>Rhabditina</taxon>
        <taxon>Rhabditomorpha</taxon>
        <taxon>Rhabditoidea</taxon>
        <taxon>Rhabditidae</taxon>
        <taxon>Peloderinae</taxon>
        <taxon>Caenorhabditis</taxon>
    </lineage>
</organism>
<dbReference type="EMBL" id="CAJGYM010000046">
    <property type="protein sequence ID" value="CAD6194649.1"/>
    <property type="molecule type" value="Genomic_DNA"/>
</dbReference>
<evidence type="ECO:0000256" key="3">
    <source>
        <dbReference type="ARBA" id="ARBA00012251"/>
    </source>
</evidence>
<reference evidence="12" key="1">
    <citation type="submission" date="2020-10" db="EMBL/GenBank/DDBJ databases">
        <authorList>
            <person name="Kikuchi T."/>
        </authorList>
    </citation>
    <scope>NUCLEOTIDE SEQUENCE</scope>
    <source>
        <strain evidence="12">NKZ352</strain>
    </source>
</reference>
<dbReference type="CDD" id="cd20344">
    <property type="entry name" value="BRcat_RBR_TRIAD1"/>
    <property type="match status" value="1"/>
</dbReference>
<dbReference type="InterPro" id="IPR047555">
    <property type="entry name" value="BRcat_RBR_TRIAD1"/>
</dbReference>
<evidence type="ECO:0000256" key="7">
    <source>
        <dbReference type="ARBA" id="ARBA00022771"/>
    </source>
</evidence>
<comment type="similarity">
    <text evidence="2">Belongs to the RBR family. Ariadne subfamily.</text>
</comment>
<protein>
    <recommendedName>
        <fullName evidence="3">RBR-type E3 ubiquitin transferase</fullName>
        <ecNumber evidence="3">2.3.2.31</ecNumber>
    </recommendedName>
</protein>
<evidence type="ECO:0000256" key="4">
    <source>
        <dbReference type="ARBA" id="ARBA00022679"/>
    </source>
</evidence>
<dbReference type="PANTHER" id="PTHR11685">
    <property type="entry name" value="RBR FAMILY RING FINGER AND IBR DOMAIN-CONTAINING"/>
    <property type="match status" value="1"/>
</dbReference>
<dbReference type="FunFam" id="3.30.40.10:FF:000019">
    <property type="entry name" value="RBR-type E3 ubiquitin transferase"/>
    <property type="match status" value="1"/>
</dbReference>
<comment type="caution">
    <text evidence="12">The sequence shown here is derived from an EMBL/GenBank/DDBJ whole genome shotgun (WGS) entry which is preliminary data.</text>
</comment>
<evidence type="ECO:0000256" key="8">
    <source>
        <dbReference type="ARBA" id="ARBA00022786"/>
    </source>
</evidence>
<name>A0A8S1HFK9_9PELO</name>
<dbReference type="Gene3D" id="3.30.40.10">
    <property type="entry name" value="Zinc/RING finger domain, C3HC4 (zinc finger)"/>
    <property type="match status" value="1"/>
</dbReference>
<keyword evidence="6" id="KW-0677">Repeat</keyword>
<dbReference type="InterPro" id="IPR045840">
    <property type="entry name" value="Ariadne"/>
</dbReference>
<evidence type="ECO:0000259" key="11">
    <source>
        <dbReference type="PROSITE" id="PS51873"/>
    </source>
</evidence>
<dbReference type="Pfam" id="PF26000">
    <property type="entry name" value="UBA_ARIH2_N"/>
    <property type="match status" value="1"/>
</dbReference>
<dbReference type="Pfam" id="PF22191">
    <property type="entry name" value="IBR_1"/>
    <property type="match status" value="1"/>
</dbReference>
<dbReference type="FunFam" id="1.20.120.1750:FF:000002">
    <property type="entry name" value="RBR-type E3 ubiquitin transferase"/>
    <property type="match status" value="1"/>
</dbReference>
<dbReference type="InterPro" id="IPR031127">
    <property type="entry name" value="E3_UB_ligase_RBR"/>
</dbReference>
<dbReference type="InterPro" id="IPR047556">
    <property type="entry name" value="Rcat_RBR_TRIAD1"/>
</dbReference>
<evidence type="ECO:0000256" key="10">
    <source>
        <dbReference type="SAM" id="MobiDB-lite"/>
    </source>
</evidence>
<dbReference type="InterPro" id="IPR013083">
    <property type="entry name" value="Znf_RING/FYVE/PHD"/>
</dbReference>
<gene>
    <name evidence="12" type="ORF">CAUJ_LOCUS10568</name>
</gene>
<comment type="catalytic activity">
    <reaction evidence="1">
        <text>[E2 ubiquitin-conjugating enzyme]-S-ubiquitinyl-L-cysteine + [acceptor protein]-L-lysine = [E2 ubiquitin-conjugating enzyme]-L-cysteine + [acceptor protein]-N(6)-ubiquitinyl-L-lysine.</text>
        <dbReference type="EC" id="2.3.2.31"/>
    </reaction>
</comment>
<dbReference type="EC" id="2.3.2.31" evidence="3"/>